<feature type="coiled-coil region" evidence="1">
    <location>
        <begin position="23"/>
        <end position="57"/>
    </location>
</feature>
<dbReference type="EMBL" id="CYXN01000044">
    <property type="protein sequence ID" value="CUN24062.1"/>
    <property type="molecule type" value="Genomic_DNA"/>
</dbReference>
<protein>
    <submittedName>
        <fullName evidence="2">Uncharacterized protein</fullName>
    </submittedName>
</protein>
<feature type="coiled-coil region" evidence="1">
    <location>
        <begin position="205"/>
        <end position="232"/>
    </location>
</feature>
<dbReference type="OrthoDB" id="3540923at2"/>
<reference evidence="2 3" key="1">
    <citation type="submission" date="2015-09" db="EMBL/GenBank/DDBJ databases">
        <authorList>
            <consortium name="Pathogen Informatics"/>
        </authorList>
    </citation>
    <scope>NUCLEOTIDE SEQUENCE [LARGE SCALE GENOMIC DNA]</scope>
    <source>
        <strain evidence="2 3">2789STDY5834970</strain>
    </source>
</reference>
<keyword evidence="1" id="KW-0175">Coiled coil</keyword>
<gene>
    <name evidence="2" type="ORF">ERS852582_02727</name>
</gene>
<evidence type="ECO:0000313" key="2">
    <source>
        <dbReference type="EMBL" id="CUN24062.1"/>
    </source>
</evidence>
<evidence type="ECO:0000256" key="1">
    <source>
        <dbReference type="SAM" id="Coils"/>
    </source>
</evidence>
<name>A0A173V9P2_9FIRM</name>
<organism evidence="2 3">
    <name type="scientific">Faecalibacterium prausnitzii</name>
    <dbReference type="NCBI Taxonomy" id="853"/>
    <lineage>
        <taxon>Bacteria</taxon>
        <taxon>Bacillati</taxon>
        <taxon>Bacillota</taxon>
        <taxon>Clostridia</taxon>
        <taxon>Eubacteriales</taxon>
        <taxon>Oscillospiraceae</taxon>
        <taxon>Faecalibacterium</taxon>
    </lineage>
</organism>
<dbReference type="AlphaFoldDB" id="A0A173V9P2"/>
<dbReference type="Proteomes" id="UP000095649">
    <property type="component" value="Unassembled WGS sequence"/>
</dbReference>
<evidence type="ECO:0000313" key="3">
    <source>
        <dbReference type="Proteomes" id="UP000095649"/>
    </source>
</evidence>
<sequence length="311" mass="35112">MSDSTLKELWQQVAEKKSCEAKQKELTAQRDTLADRLKKLEKSKLAEQADVDRLEGHSLAAFFYQVIGKMDEKLDKERQEAYAARVKYDAALHDLSSVDADLEQIQNRLARLSDCESQYQAALSEKIKSIKVSAHPAAQQIAESESRIAALKVQKRELLEAINAGKTALHTVNEVLETLDNAEGWSTWDVMGGGLGVDLAKYAELDDAQEQIEQLQVELRRFKTELADVEITADLQVTVDSFLKFADFFFDGLFADWAVLDHINQAQSRVENTKGQIKRVLALLKKMREDVDVQIADEKEKQEQLAVETEL</sequence>
<feature type="coiled-coil region" evidence="1">
    <location>
        <begin position="263"/>
        <end position="290"/>
    </location>
</feature>
<dbReference type="RefSeq" id="WP_055187004.1">
    <property type="nucleotide sequence ID" value="NZ_CYXN01000044.1"/>
</dbReference>
<accession>A0A173V9P2</accession>
<proteinExistence type="predicted"/>